<feature type="region of interest" description="Disordered" evidence="1">
    <location>
        <begin position="58"/>
        <end position="91"/>
    </location>
</feature>
<protein>
    <submittedName>
        <fullName evidence="2">Uncharacterized protein</fullName>
    </submittedName>
</protein>
<organism evidence="2 3">
    <name type="scientific">Nocardioides lentus</name>
    <dbReference type="NCBI Taxonomy" id="338077"/>
    <lineage>
        <taxon>Bacteria</taxon>
        <taxon>Bacillati</taxon>
        <taxon>Actinomycetota</taxon>
        <taxon>Actinomycetes</taxon>
        <taxon>Propionibacteriales</taxon>
        <taxon>Nocardioidaceae</taxon>
        <taxon>Nocardioides</taxon>
    </lineage>
</organism>
<evidence type="ECO:0000313" key="3">
    <source>
        <dbReference type="Proteomes" id="UP001501612"/>
    </source>
</evidence>
<dbReference type="EMBL" id="BAAAMY010000005">
    <property type="protein sequence ID" value="GAA1921629.1"/>
    <property type="molecule type" value="Genomic_DNA"/>
</dbReference>
<dbReference type="Proteomes" id="UP001501612">
    <property type="component" value="Unassembled WGS sequence"/>
</dbReference>
<gene>
    <name evidence="2" type="ORF">GCM10009737_23890</name>
</gene>
<accession>A0ABP5AXU5</accession>
<name>A0ABP5AXU5_9ACTN</name>
<proteinExistence type="predicted"/>
<keyword evidence="3" id="KW-1185">Reference proteome</keyword>
<sequence>MGAQALHAVGEDALLVVDRDDQLDQGCRRHAPTVSRPAVVTLSHDWGVGQRGCAGLWDPTDGNGPQAWSPLTRSGTPVGRAGAPAGRVTAR</sequence>
<evidence type="ECO:0000313" key="2">
    <source>
        <dbReference type="EMBL" id="GAA1921629.1"/>
    </source>
</evidence>
<comment type="caution">
    <text evidence="2">The sequence shown here is derived from an EMBL/GenBank/DDBJ whole genome shotgun (WGS) entry which is preliminary data.</text>
</comment>
<evidence type="ECO:0000256" key="1">
    <source>
        <dbReference type="SAM" id="MobiDB-lite"/>
    </source>
</evidence>
<reference evidence="3" key="1">
    <citation type="journal article" date="2019" name="Int. J. Syst. Evol. Microbiol.">
        <title>The Global Catalogue of Microorganisms (GCM) 10K type strain sequencing project: providing services to taxonomists for standard genome sequencing and annotation.</title>
        <authorList>
            <consortium name="The Broad Institute Genomics Platform"/>
            <consortium name="The Broad Institute Genome Sequencing Center for Infectious Disease"/>
            <person name="Wu L."/>
            <person name="Ma J."/>
        </authorList>
    </citation>
    <scope>NUCLEOTIDE SEQUENCE [LARGE SCALE GENOMIC DNA]</scope>
    <source>
        <strain evidence="3">JCM 14046</strain>
    </source>
</reference>